<evidence type="ECO:0000313" key="2">
    <source>
        <dbReference type="Proteomes" id="UP000825935"/>
    </source>
</evidence>
<reference evidence="1 2" key="1">
    <citation type="submission" date="2021-08" db="EMBL/GenBank/DDBJ databases">
        <title>WGS assembly of Ceratopteris richardii.</title>
        <authorList>
            <person name="Marchant D.B."/>
            <person name="Chen G."/>
            <person name="Jenkins J."/>
            <person name="Shu S."/>
            <person name="Leebens-Mack J."/>
            <person name="Grimwood J."/>
            <person name="Schmutz J."/>
            <person name="Soltis P."/>
            <person name="Soltis D."/>
            <person name="Chen Z.-H."/>
        </authorList>
    </citation>
    <scope>NUCLEOTIDE SEQUENCE [LARGE SCALE GENOMIC DNA]</scope>
    <source>
        <strain evidence="1">Whitten #5841</strain>
        <tissue evidence="1">Leaf</tissue>
    </source>
</reference>
<organism evidence="1 2">
    <name type="scientific">Ceratopteris richardii</name>
    <name type="common">Triangle waterfern</name>
    <dbReference type="NCBI Taxonomy" id="49495"/>
    <lineage>
        <taxon>Eukaryota</taxon>
        <taxon>Viridiplantae</taxon>
        <taxon>Streptophyta</taxon>
        <taxon>Embryophyta</taxon>
        <taxon>Tracheophyta</taxon>
        <taxon>Polypodiopsida</taxon>
        <taxon>Polypodiidae</taxon>
        <taxon>Polypodiales</taxon>
        <taxon>Pteridineae</taxon>
        <taxon>Pteridaceae</taxon>
        <taxon>Parkerioideae</taxon>
        <taxon>Ceratopteris</taxon>
    </lineage>
</organism>
<evidence type="ECO:0000313" key="1">
    <source>
        <dbReference type="EMBL" id="KAH7295302.1"/>
    </source>
</evidence>
<dbReference type="EMBL" id="CM035432">
    <property type="protein sequence ID" value="KAH7295302.1"/>
    <property type="molecule type" value="Genomic_DNA"/>
</dbReference>
<protein>
    <submittedName>
        <fullName evidence="1">Uncharacterized protein</fullName>
    </submittedName>
</protein>
<sequence length="118" mass="13953">MEKYLKITQAPKLQKLEVLLGCCRNMDILLWNTWRGHILWAIWLSRNNRVFGHVRRNFFISLPKTLKKVAIHCTKSIVRPSQPPQVIHSILYEKKYSCWKGLLAQIYSGHRFAMMDSL</sequence>
<accession>A0A8T2RFN9</accession>
<name>A0A8T2RFN9_CERRI</name>
<dbReference type="AlphaFoldDB" id="A0A8T2RFN9"/>
<comment type="caution">
    <text evidence="1">The sequence shown here is derived from an EMBL/GenBank/DDBJ whole genome shotgun (WGS) entry which is preliminary data.</text>
</comment>
<dbReference type="Proteomes" id="UP000825935">
    <property type="component" value="Chromosome 27"/>
</dbReference>
<keyword evidence="2" id="KW-1185">Reference proteome</keyword>
<proteinExistence type="predicted"/>
<gene>
    <name evidence="1" type="ORF">KP509_27G041900</name>
</gene>
<dbReference type="OrthoDB" id="696485at2759"/>